<proteinExistence type="predicted"/>
<dbReference type="RefSeq" id="XP_046012506.1">
    <property type="nucleotide sequence ID" value="XM_046147937.1"/>
</dbReference>
<reference evidence="2" key="1">
    <citation type="journal article" date="2021" name="Nat. Commun.">
        <title>Genetic determinants of endophytism in the Arabidopsis root mycobiome.</title>
        <authorList>
            <person name="Mesny F."/>
            <person name="Miyauchi S."/>
            <person name="Thiergart T."/>
            <person name="Pickel B."/>
            <person name="Atanasova L."/>
            <person name="Karlsson M."/>
            <person name="Huettel B."/>
            <person name="Barry K.W."/>
            <person name="Haridas S."/>
            <person name="Chen C."/>
            <person name="Bauer D."/>
            <person name="Andreopoulos W."/>
            <person name="Pangilinan J."/>
            <person name="LaButti K."/>
            <person name="Riley R."/>
            <person name="Lipzen A."/>
            <person name="Clum A."/>
            <person name="Drula E."/>
            <person name="Henrissat B."/>
            <person name="Kohler A."/>
            <person name="Grigoriev I.V."/>
            <person name="Martin F.M."/>
            <person name="Hacquard S."/>
        </authorList>
    </citation>
    <scope>NUCLEOTIDE SEQUENCE</scope>
    <source>
        <strain evidence="2">MPI-CAGE-CH-0230</strain>
    </source>
</reference>
<keyword evidence="1" id="KW-0812">Transmembrane</keyword>
<name>A0A9P9BN28_9PEZI</name>
<dbReference type="GeneID" id="70177483"/>
<keyword evidence="3" id="KW-1185">Reference proteome</keyword>
<dbReference type="AlphaFoldDB" id="A0A9P9BN28"/>
<organism evidence="2 3">
    <name type="scientific">Microdochium trichocladiopsis</name>
    <dbReference type="NCBI Taxonomy" id="1682393"/>
    <lineage>
        <taxon>Eukaryota</taxon>
        <taxon>Fungi</taxon>
        <taxon>Dikarya</taxon>
        <taxon>Ascomycota</taxon>
        <taxon>Pezizomycotina</taxon>
        <taxon>Sordariomycetes</taxon>
        <taxon>Xylariomycetidae</taxon>
        <taxon>Xylariales</taxon>
        <taxon>Microdochiaceae</taxon>
        <taxon>Microdochium</taxon>
    </lineage>
</organism>
<comment type="caution">
    <text evidence="2">The sequence shown here is derived from an EMBL/GenBank/DDBJ whole genome shotgun (WGS) entry which is preliminary data.</text>
</comment>
<protein>
    <submittedName>
        <fullName evidence="2">Uncharacterized protein</fullName>
    </submittedName>
</protein>
<feature type="transmembrane region" description="Helical" evidence="1">
    <location>
        <begin position="100"/>
        <end position="119"/>
    </location>
</feature>
<evidence type="ECO:0000313" key="2">
    <source>
        <dbReference type="EMBL" id="KAH7030826.1"/>
    </source>
</evidence>
<dbReference type="Proteomes" id="UP000756346">
    <property type="component" value="Unassembled WGS sequence"/>
</dbReference>
<evidence type="ECO:0000256" key="1">
    <source>
        <dbReference type="SAM" id="Phobius"/>
    </source>
</evidence>
<accession>A0A9P9BN28</accession>
<gene>
    <name evidence="2" type="ORF">B0I36DRAFT_114476</name>
</gene>
<evidence type="ECO:0000313" key="3">
    <source>
        <dbReference type="Proteomes" id="UP000756346"/>
    </source>
</evidence>
<dbReference type="EMBL" id="JAGTJQ010000005">
    <property type="protein sequence ID" value="KAH7030826.1"/>
    <property type="molecule type" value="Genomic_DNA"/>
</dbReference>
<keyword evidence="1" id="KW-1133">Transmembrane helix</keyword>
<sequence length="162" mass="18260">MPPRRQAMPYHTTLKLLPPGIPPSRPLLCWAADCFSSLAHSLARSQGLFLRATYRPRSTFPSAQKTQTISAPCPGLTYLPSSANRQSRAILESFRRNQRLFLFLLLLLLLLPPLLLSQVRLHLVYLYTNSHVPPSPSWSSFWYQVRVPLCSMTATRGGVEGE</sequence>
<keyword evidence="1" id="KW-0472">Membrane</keyword>